<evidence type="ECO:0000256" key="3">
    <source>
        <dbReference type="ARBA" id="ARBA00022723"/>
    </source>
</evidence>
<organism evidence="8 9">
    <name type="scientific">Dentiscutata erythropus</name>
    <dbReference type="NCBI Taxonomy" id="1348616"/>
    <lineage>
        <taxon>Eukaryota</taxon>
        <taxon>Fungi</taxon>
        <taxon>Fungi incertae sedis</taxon>
        <taxon>Mucoromycota</taxon>
        <taxon>Glomeromycotina</taxon>
        <taxon>Glomeromycetes</taxon>
        <taxon>Diversisporales</taxon>
        <taxon>Gigasporaceae</taxon>
        <taxon>Dentiscutata</taxon>
    </lineage>
</organism>
<dbReference type="EMBL" id="CAJVPY010016265">
    <property type="protein sequence ID" value="CAG8756188.1"/>
    <property type="molecule type" value="Genomic_DNA"/>
</dbReference>
<evidence type="ECO:0000256" key="1">
    <source>
        <dbReference type="ARBA" id="ARBA00004496"/>
    </source>
</evidence>
<protein>
    <submittedName>
        <fullName evidence="8">26806_t:CDS:1</fullName>
    </submittedName>
</protein>
<dbReference type="GO" id="GO:0008270">
    <property type="term" value="F:zinc ion binding"/>
    <property type="evidence" value="ECO:0007669"/>
    <property type="project" value="UniProtKB-KW"/>
</dbReference>
<dbReference type="InterPro" id="IPR046439">
    <property type="entry name" value="ZF_RZ_dom"/>
</dbReference>
<keyword evidence="2" id="KW-0963">Cytoplasm</keyword>
<keyword evidence="6" id="KW-0391">Immunity</keyword>
<keyword evidence="5" id="KW-0862">Zinc</keyword>
<evidence type="ECO:0000256" key="6">
    <source>
        <dbReference type="ARBA" id="ARBA00022859"/>
    </source>
</evidence>
<dbReference type="GO" id="GO:0005737">
    <property type="term" value="C:cytoplasm"/>
    <property type="evidence" value="ECO:0007669"/>
    <property type="project" value="UniProtKB-SubCell"/>
</dbReference>
<accession>A0A9N9IXN7</accession>
<sequence>NIMSQIDKFRRLYEEDLAALEEKEENLDDDGELKVTIIDDYIERFSANIMSVLKLPQLIESAELYFKDFLSVYSPISNDNEFLSWIISHNIKQQIPNPFRLHIYWWSNFEIALIELQLSRLCPTVIEEMYKLEFEKSKDLNFEQYLLDQISKVMIEKLCKIDINDTNQLLIWQRDTTYILSLSSKLPLPISFDNPAINKLQIYNDLSKSLKLKKLIEIRNLEKNEEILSQRFVDIVFEKLYELQQTEDNFSLQRSFINCCLNSLSIESPIRLQYKRAELAVAKMSSCGDCKDLDALLEDILDETKENLINLRISFAGINIMKLYIIRAKREWNQFETMLAQKIKTYFDETQIPQFYKQPLLGFLSNKHALCKLVTDDDNKKIFMSSVIAHIVALHISVPQNSSPLATYMQELQTCHDYFILACPSDELTVITNAIIDEEYNGITRYQCKCGEIYFVGEAGRASHIAQCSACRGEIGGNELVEGNTRLDSRKITQKIDAKDQHGYIVEEKNTENFYSIRSMSPASYRIIHLFVHAIIGIQAPSEVVSKFIKHNVKENNTNLNGAEDMAPFCAMHINNDWNALKVILACGDEQLALVLHAILSEMTQQPLQQPVRLNTPIERETWENQFSQKYVLPLVKNVIGTATDFSMLLETITTNAQQKTKAEEIFSRYMTILSEINSLIPQEHIPEDKKAIFVETYSINENYREGSSVVALENLKELLSALEIILCFLKRTSGSNRDTLITEYIESWMKLEKLNNSLQHDILNAVDFESLEQGEQFQDAKSNKNLRIPAKAFAIALKRFITRYLTTSESIIDVENLIYYLVEEESLKCWPDWVDKAVIKNKFPSSLRISHTFEAYQFIKETIE</sequence>
<comment type="caution">
    <text evidence="8">The sequence shown here is derived from an EMBL/GenBank/DDBJ whole genome shotgun (WGS) entry which is preliminary data.</text>
</comment>
<keyword evidence="4" id="KW-0863">Zinc-finger</keyword>
<keyword evidence="9" id="KW-1185">Reference proteome</keyword>
<evidence type="ECO:0000256" key="5">
    <source>
        <dbReference type="ARBA" id="ARBA00022833"/>
    </source>
</evidence>
<dbReference type="GO" id="GO:0002376">
    <property type="term" value="P:immune system process"/>
    <property type="evidence" value="ECO:0007669"/>
    <property type="project" value="UniProtKB-KW"/>
</dbReference>
<evidence type="ECO:0000256" key="4">
    <source>
        <dbReference type="ARBA" id="ARBA00022771"/>
    </source>
</evidence>
<dbReference type="Proteomes" id="UP000789405">
    <property type="component" value="Unassembled WGS sequence"/>
</dbReference>
<gene>
    <name evidence="8" type="ORF">DERYTH_LOCUS17352</name>
</gene>
<feature type="domain" description="RZ-type" evidence="7">
    <location>
        <begin position="423"/>
        <end position="498"/>
    </location>
</feature>
<evidence type="ECO:0000313" key="8">
    <source>
        <dbReference type="EMBL" id="CAG8756188.1"/>
    </source>
</evidence>
<keyword evidence="3" id="KW-0479">Metal-binding</keyword>
<feature type="non-terminal residue" evidence="8">
    <location>
        <position position="865"/>
    </location>
</feature>
<dbReference type="OrthoDB" id="2408987at2759"/>
<name>A0A9N9IXN7_9GLOM</name>
<dbReference type="AlphaFoldDB" id="A0A9N9IXN7"/>
<proteinExistence type="predicted"/>
<evidence type="ECO:0000313" key="9">
    <source>
        <dbReference type="Proteomes" id="UP000789405"/>
    </source>
</evidence>
<feature type="non-terminal residue" evidence="8">
    <location>
        <position position="1"/>
    </location>
</feature>
<comment type="subcellular location">
    <subcellularLocation>
        <location evidence="1">Cytoplasm</location>
    </subcellularLocation>
</comment>
<evidence type="ECO:0000256" key="2">
    <source>
        <dbReference type="ARBA" id="ARBA00022490"/>
    </source>
</evidence>
<dbReference type="PROSITE" id="PS51981">
    <property type="entry name" value="ZF_RZ"/>
    <property type="match status" value="1"/>
</dbReference>
<dbReference type="Pfam" id="PF20173">
    <property type="entry name" value="ZnF_RZ-type"/>
    <property type="match status" value="1"/>
</dbReference>
<evidence type="ECO:0000259" key="7">
    <source>
        <dbReference type="PROSITE" id="PS51981"/>
    </source>
</evidence>
<reference evidence="8" key="1">
    <citation type="submission" date="2021-06" db="EMBL/GenBank/DDBJ databases">
        <authorList>
            <person name="Kallberg Y."/>
            <person name="Tangrot J."/>
            <person name="Rosling A."/>
        </authorList>
    </citation>
    <scope>NUCLEOTIDE SEQUENCE</scope>
    <source>
        <strain evidence="8">MA453B</strain>
    </source>
</reference>